<name>A0ABP8W6G6_9PSEU</name>
<sequence>MPTGARSTAEVAADARAIVMREIERRGGRAIEVQHGRRWELLLDNGSGEASRVRVVSRRRGDWQSSIKEGDGQGAAWRFWVFVDLAHEPRFWMLPEPEVVAGIRDRHREYLARHGGRRSVNDYSLHCAIRTSDVAHGADRWDLLGLSCT</sequence>
<proteinExistence type="predicted"/>
<protein>
    <submittedName>
        <fullName evidence="1">Uncharacterized protein</fullName>
    </submittedName>
</protein>
<dbReference type="EMBL" id="BAABIC010000004">
    <property type="protein sequence ID" value="GAA4682345.1"/>
    <property type="molecule type" value="Genomic_DNA"/>
</dbReference>
<comment type="caution">
    <text evidence="1">The sequence shown here is derived from an EMBL/GenBank/DDBJ whole genome shotgun (WGS) entry which is preliminary data.</text>
</comment>
<gene>
    <name evidence="1" type="ORF">GCM10023215_15410</name>
</gene>
<keyword evidence="2" id="KW-1185">Reference proteome</keyword>
<evidence type="ECO:0000313" key="2">
    <source>
        <dbReference type="Proteomes" id="UP001500325"/>
    </source>
</evidence>
<accession>A0ABP8W6G6</accession>
<reference evidence="2" key="1">
    <citation type="journal article" date="2019" name="Int. J. Syst. Evol. Microbiol.">
        <title>The Global Catalogue of Microorganisms (GCM) 10K type strain sequencing project: providing services to taxonomists for standard genome sequencing and annotation.</title>
        <authorList>
            <consortium name="The Broad Institute Genomics Platform"/>
            <consortium name="The Broad Institute Genome Sequencing Center for Infectious Disease"/>
            <person name="Wu L."/>
            <person name="Ma J."/>
        </authorList>
    </citation>
    <scope>NUCLEOTIDE SEQUENCE [LARGE SCALE GENOMIC DNA]</scope>
    <source>
        <strain evidence="2">JCM 18055</strain>
    </source>
</reference>
<dbReference type="Proteomes" id="UP001500325">
    <property type="component" value="Unassembled WGS sequence"/>
</dbReference>
<evidence type="ECO:0000313" key="1">
    <source>
        <dbReference type="EMBL" id="GAA4682345.1"/>
    </source>
</evidence>
<organism evidence="1 2">
    <name type="scientific">Pseudonocardia yuanmonensis</name>
    <dbReference type="NCBI Taxonomy" id="1095914"/>
    <lineage>
        <taxon>Bacteria</taxon>
        <taxon>Bacillati</taxon>
        <taxon>Actinomycetota</taxon>
        <taxon>Actinomycetes</taxon>
        <taxon>Pseudonocardiales</taxon>
        <taxon>Pseudonocardiaceae</taxon>
        <taxon>Pseudonocardia</taxon>
    </lineage>
</organism>